<evidence type="ECO:0000256" key="2">
    <source>
        <dbReference type="ARBA" id="ARBA00022723"/>
    </source>
</evidence>
<keyword evidence="1" id="KW-0001">2Fe-2S</keyword>
<dbReference type="InterPro" id="IPR001041">
    <property type="entry name" value="2Fe-2S_ferredoxin-type"/>
</dbReference>
<dbReference type="PRINTS" id="PR00355">
    <property type="entry name" value="ADRENODOXIN"/>
</dbReference>
<evidence type="ECO:0000259" key="5">
    <source>
        <dbReference type="PROSITE" id="PS51085"/>
    </source>
</evidence>
<dbReference type="InterPro" id="IPR012675">
    <property type="entry name" value="Beta-grasp_dom_sf"/>
</dbReference>
<dbReference type="PANTHER" id="PTHR23426">
    <property type="entry name" value="FERREDOXIN/ADRENODOXIN"/>
    <property type="match status" value="1"/>
</dbReference>
<feature type="domain" description="2Fe-2S ferredoxin-type" evidence="5">
    <location>
        <begin position="47"/>
        <end position="153"/>
    </location>
</feature>
<dbReference type="PROSITE" id="PS51085">
    <property type="entry name" value="2FE2S_FER_2"/>
    <property type="match status" value="1"/>
</dbReference>
<dbReference type="GO" id="GO:0005739">
    <property type="term" value="C:mitochondrion"/>
    <property type="evidence" value="ECO:0007669"/>
    <property type="project" value="TreeGrafter"/>
</dbReference>
<keyword evidence="7" id="KW-1185">Reference proteome</keyword>
<accession>A0A9W7G312</accession>
<evidence type="ECO:0000256" key="4">
    <source>
        <dbReference type="ARBA" id="ARBA00023014"/>
    </source>
</evidence>
<sequence>MNTPMKTSAKTPLNTRQKHRNFSNSTINITIIDHNDPSSPGPVTVTAKIPTESDESQSVTDPFDPSHVPLNLMTLCQQNSMEIEGACGGELACSTCHVLLEPGGIEKVGGPGEEEEDMLDLAYGLEEGRSRLGCQVRITEKLDGMTIEIPEDPY</sequence>
<dbReference type="EMBL" id="BRYA01000005">
    <property type="protein sequence ID" value="GMI31102.1"/>
    <property type="molecule type" value="Genomic_DNA"/>
</dbReference>
<reference evidence="7" key="1">
    <citation type="journal article" date="2023" name="Commun. Biol.">
        <title>Genome analysis of Parmales, the sister group of diatoms, reveals the evolutionary specialization of diatoms from phago-mixotrophs to photoautotrophs.</title>
        <authorList>
            <person name="Ban H."/>
            <person name="Sato S."/>
            <person name="Yoshikawa S."/>
            <person name="Yamada K."/>
            <person name="Nakamura Y."/>
            <person name="Ichinomiya M."/>
            <person name="Sato N."/>
            <person name="Blanc-Mathieu R."/>
            <person name="Endo H."/>
            <person name="Kuwata A."/>
            <person name="Ogata H."/>
        </authorList>
    </citation>
    <scope>NUCLEOTIDE SEQUENCE [LARGE SCALE GENOMIC DNA]</scope>
</reference>
<evidence type="ECO:0000313" key="6">
    <source>
        <dbReference type="EMBL" id="GMI31102.1"/>
    </source>
</evidence>
<dbReference type="GO" id="GO:0140647">
    <property type="term" value="P:P450-containing electron transport chain"/>
    <property type="evidence" value="ECO:0007669"/>
    <property type="project" value="InterPro"/>
</dbReference>
<dbReference type="InterPro" id="IPR036010">
    <property type="entry name" value="2Fe-2S_ferredoxin-like_sf"/>
</dbReference>
<evidence type="ECO:0000313" key="7">
    <source>
        <dbReference type="Proteomes" id="UP001165065"/>
    </source>
</evidence>
<dbReference type="InterPro" id="IPR001055">
    <property type="entry name" value="Adrenodoxin-like"/>
</dbReference>
<dbReference type="GO" id="GO:0046872">
    <property type="term" value="F:metal ion binding"/>
    <property type="evidence" value="ECO:0007669"/>
    <property type="project" value="UniProtKB-KW"/>
</dbReference>
<dbReference type="OrthoDB" id="268593at2759"/>
<evidence type="ECO:0000256" key="1">
    <source>
        <dbReference type="ARBA" id="ARBA00022714"/>
    </source>
</evidence>
<gene>
    <name evidence="6" type="ORF">TrCOL_g6252</name>
</gene>
<proteinExistence type="predicted"/>
<dbReference type="Pfam" id="PF00111">
    <property type="entry name" value="Fer2"/>
    <property type="match status" value="1"/>
</dbReference>
<comment type="caution">
    <text evidence="6">The sequence shown here is derived from an EMBL/GenBank/DDBJ whole genome shotgun (WGS) entry which is preliminary data.</text>
</comment>
<keyword evidence="3" id="KW-0408">Iron</keyword>
<dbReference type="Gene3D" id="3.10.20.30">
    <property type="match status" value="1"/>
</dbReference>
<keyword evidence="2" id="KW-0479">Metal-binding</keyword>
<evidence type="ECO:0000256" key="3">
    <source>
        <dbReference type="ARBA" id="ARBA00023004"/>
    </source>
</evidence>
<dbReference type="GO" id="GO:0009055">
    <property type="term" value="F:electron transfer activity"/>
    <property type="evidence" value="ECO:0007669"/>
    <property type="project" value="TreeGrafter"/>
</dbReference>
<dbReference type="AlphaFoldDB" id="A0A9W7G312"/>
<dbReference type="SUPFAM" id="SSF54292">
    <property type="entry name" value="2Fe-2S ferredoxin-like"/>
    <property type="match status" value="1"/>
</dbReference>
<dbReference type="CDD" id="cd00207">
    <property type="entry name" value="fer2"/>
    <property type="match status" value="1"/>
</dbReference>
<name>A0A9W7G312_9STRA</name>
<protein>
    <recommendedName>
        <fullName evidence="5">2Fe-2S ferredoxin-type domain-containing protein</fullName>
    </recommendedName>
</protein>
<keyword evidence="4" id="KW-0411">Iron-sulfur</keyword>
<dbReference type="GO" id="GO:0051537">
    <property type="term" value="F:2 iron, 2 sulfur cluster binding"/>
    <property type="evidence" value="ECO:0007669"/>
    <property type="project" value="UniProtKB-KW"/>
</dbReference>
<organism evidence="6 7">
    <name type="scientific">Triparma columacea</name>
    <dbReference type="NCBI Taxonomy" id="722753"/>
    <lineage>
        <taxon>Eukaryota</taxon>
        <taxon>Sar</taxon>
        <taxon>Stramenopiles</taxon>
        <taxon>Ochrophyta</taxon>
        <taxon>Bolidophyceae</taxon>
        <taxon>Parmales</taxon>
        <taxon>Triparmaceae</taxon>
        <taxon>Triparma</taxon>
    </lineage>
</organism>
<dbReference type="Proteomes" id="UP001165065">
    <property type="component" value="Unassembled WGS sequence"/>
</dbReference>
<dbReference type="PANTHER" id="PTHR23426:SF67">
    <property type="entry name" value="2FE-2S FERREDOXIN-TYPE DOMAIN-CONTAINING PROTEIN"/>
    <property type="match status" value="1"/>
</dbReference>